<evidence type="ECO:0008006" key="11">
    <source>
        <dbReference type="Google" id="ProtNLM"/>
    </source>
</evidence>
<dbReference type="Proteomes" id="UP000062519">
    <property type="component" value="Chromosome 2"/>
</dbReference>
<feature type="transmembrane region" description="Helical" evidence="8">
    <location>
        <begin position="219"/>
        <end position="236"/>
    </location>
</feature>
<keyword evidence="4 8" id="KW-0812">Transmembrane</keyword>
<feature type="binding site" evidence="7">
    <location>
        <position position="216"/>
    </location>
    <ligand>
        <name>Mg(2+)</name>
        <dbReference type="ChEBI" id="CHEBI:18420"/>
    </ligand>
</feature>
<dbReference type="GO" id="GO:0009103">
    <property type="term" value="P:lipopolysaccharide biosynthetic process"/>
    <property type="evidence" value="ECO:0007669"/>
    <property type="project" value="TreeGrafter"/>
</dbReference>
<feature type="transmembrane region" description="Helical" evidence="8">
    <location>
        <begin position="306"/>
        <end position="325"/>
    </location>
</feature>
<evidence type="ECO:0000256" key="4">
    <source>
        <dbReference type="ARBA" id="ARBA00022692"/>
    </source>
</evidence>
<reference evidence="9 10" key="1">
    <citation type="submission" date="2015-12" db="EMBL/GenBank/DDBJ databases">
        <title>Diversity of Burkholderia near neighbor genomes.</title>
        <authorList>
            <person name="Sahl J."/>
            <person name="Wagner D."/>
            <person name="Keim P."/>
        </authorList>
    </citation>
    <scope>NUCLEOTIDE SEQUENCE [LARGE SCALE GENOMIC DNA]</scope>
    <source>
        <strain evidence="9 10">BDU6</strain>
    </source>
</reference>
<evidence type="ECO:0000313" key="9">
    <source>
        <dbReference type="EMBL" id="AOJ05781.1"/>
    </source>
</evidence>
<dbReference type="EMBL" id="CP013387">
    <property type="protein sequence ID" value="AOJ05781.1"/>
    <property type="molecule type" value="Genomic_DNA"/>
</dbReference>
<keyword evidence="7" id="KW-0460">Magnesium</keyword>
<dbReference type="GO" id="GO:0044038">
    <property type="term" value="P:cell wall macromolecule biosynthetic process"/>
    <property type="evidence" value="ECO:0007669"/>
    <property type="project" value="TreeGrafter"/>
</dbReference>
<dbReference type="PANTHER" id="PTHR22926:SF3">
    <property type="entry name" value="UNDECAPRENYL-PHOSPHATE ALPHA-N-ACETYLGLUCOSAMINYL 1-PHOSPHATE TRANSFERASE"/>
    <property type="match status" value="1"/>
</dbReference>
<keyword evidence="7" id="KW-0479">Metal-binding</keyword>
<dbReference type="GO" id="GO:0016780">
    <property type="term" value="F:phosphotransferase activity, for other substituted phosphate groups"/>
    <property type="evidence" value="ECO:0007669"/>
    <property type="project" value="InterPro"/>
</dbReference>
<dbReference type="KEGG" id="buu:WS70_23535"/>
<feature type="transmembrane region" description="Helical" evidence="8">
    <location>
        <begin position="103"/>
        <end position="122"/>
    </location>
</feature>
<keyword evidence="2" id="KW-1003">Cell membrane</keyword>
<dbReference type="GO" id="GO:0046872">
    <property type="term" value="F:metal ion binding"/>
    <property type="evidence" value="ECO:0007669"/>
    <property type="project" value="UniProtKB-KW"/>
</dbReference>
<dbReference type="Pfam" id="PF00953">
    <property type="entry name" value="Glycos_transf_4"/>
    <property type="match status" value="1"/>
</dbReference>
<protein>
    <recommendedName>
        <fullName evidence="11">Glycosyl transferase</fullName>
    </recommendedName>
</protein>
<accession>A0A1B4FQ38</accession>
<evidence type="ECO:0000256" key="8">
    <source>
        <dbReference type="SAM" id="Phobius"/>
    </source>
</evidence>
<evidence type="ECO:0000256" key="7">
    <source>
        <dbReference type="PIRSR" id="PIRSR600715-1"/>
    </source>
</evidence>
<gene>
    <name evidence="9" type="ORF">WS70_23535</name>
</gene>
<dbReference type="RefSeq" id="WP_059598410.1">
    <property type="nucleotide sequence ID" value="NZ_CP013387.1"/>
</dbReference>
<evidence type="ECO:0000256" key="6">
    <source>
        <dbReference type="ARBA" id="ARBA00023136"/>
    </source>
</evidence>
<feature type="transmembrane region" description="Helical" evidence="8">
    <location>
        <begin position="164"/>
        <end position="183"/>
    </location>
</feature>
<feature type="binding site" evidence="7">
    <location>
        <position position="156"/>
    </location>
    <ligand>
        <name>Mg(2+)</name>
        <dbReference type="ChEBI" id="CHEBI:18420"/>
    </ligand>
</feature>
<dbReference type="InterPro" id="IPR000715">
    <property type="entry name" value="Glycosyl_transferase_4"/>
</dbReference>
<dbReference type="CDD" id="cd06912">
    <property type="entry name" value="GT_MraY_like"/>
    <property type="match status" value="1"/>
</dbReference>
<proteinExistence type="predicted"/>
<feature type="transmembrane region" description="Helical" evidence="8">
    <location>
        <begin position="6"/>
        <end position="24"/>
    </location>
</feature>
<keyword evidence="5 8" id="KW-1133">Transmembrane helix</keyword>
<name>A0A1B4FQ38_9BURK</name>
<feature type="transmembrane region" description="Helical" evidence="8">
    <location>
        <begin position="45"/>
        <end position="67"/>
    </location>
</feature>
<feature type="transmembrane region" description="Helical" evidence="8">
    <location>
        <begin position="331"/>
        <end position="352"/>
    </location>
</feature>
<comment type="subcellular location">
    <subcellularLocation>
        <location evidence="1">Cell membrane</location>
        <topology evidence="1">Multi-pass membrane protein</topology>
    </subcellularLocation>
</comment>
<evidence type="ECO:0000256" key="5">
    <source>
        <dbReference type="ARBA" id="ARBA00022989"/>
    </source>
</evidence>
<keyword evidence="3" id="KW-0808">Transferase</keyword>
<sequence length="393" mass="42326">MLLIFVVAFAASLIGNAVIVRYASVNGMRMLDYDLRGVQKMHMLAVPRIGGVGIAFAAALACCFLSGTAALTPLPAALFACAAPALMAGLLEDVTKRVSPRARFLSVIAAALLGCLILGAVIRRVGLPIVDTALAVVPFAVVFTVVAVTGLTNALNIIDGVNGLSSVVGIFILASIACVAYHVGDAFVMWTALIMIGAIGGFAVWNYPAGLVFLGDGGAYFIGFVIAELLVLLEVHPAVSTWYAVLVSIYPTWETLFSMYRRKMVRGRPVSAPDCLHLHTLIYRRARRCGAHGCDRHKRLLSNSGTAPFLWLLTLLAVVPATLFWRNGVLMFVSICAFIALYVWLYASIVHFRTPRWLFVGRPSNTEAGRADRNAALARVHHSEHRGSENDVC</sequence>
<evidence type="ECO:0000256" key="3">
    <source>
        <dbReference type="ARBA" id="ARBA00022679"/>
    </source>
</evidence>
<dbReference type="AlphaFoldDB" id="A0A1B4FQ38"/>
<keyword evidence="6 8" id="KW-0472">Membrane</keyword>
<keyword evidence="10" id="KW-1185">Reference proteome</keyword>
<evidence type="ECO:0000313" key="10">
    <source>
        <dbReference type="Proteomes" id="UP000062519"/>
    </source>
</evidence>
<organism evidence="9 10">
    <name type="scientific">Burkholderia mayonis</name>
    <dbReference type="NCBI Taxonomy" id="1385591"/>
    <lineage>
        <taxon>Bacteria</taxon>
        <taxon>Pseudomonadati</taxon>
        <taxon>Pseudomonadota</taxon>
        <taxon>Betaproteobacteria</taxon>
        <taxon>Burkholderiales</taxon>
        <taxon>Burkholderiaceae</taxon>
        <taxon>Burkholderia</taxon>
        <taxon>pseudomallei group</taxon>
    </lineage>
</organism>
<dbReference type="PANTHER" id="PTHR22926">
    <property type="entry name" value="PHOSPHO-N-ACETYLMURAMOYL-PENTAPEPTIDE-TRANSFERASE"/>
    <property type="match status" value="1"/>
</dbReference>
<feature type="transmembrane region" description="Helical" evidence="8">
    <location>
        <begin position="242"/>
        <end position="260"/>
    </location>
</feature>
<feature type="transmembrane region" description="Helical" evidence="8">
    <location>
        <begin position="73"/>
        <end position="91"/>
    </location>
</feature>
<comment type="cofactor">
    <cofactor evidence="7">
        <name>Mg(2+)</name>
        <dbReference type="ChEBI" id="CHEBI:18420"/>
    </cofactor>
</comment>
<dbReference type="GO" id="GO:0071555">
    <property type="term" value="P:cell wall organization"/>
    <property type="evidence" value="ECO:0007669"/>
    <property type="project" value="TreeGrafter"/>
</dbReference>
<feature type="transmembrane region" description="Helical" evidence="8">
    <location>
        <begin position="134"/>
        <end position="152"/>
    </location>
</feature>
<evidence type="ECO:0000256" key="1">
    <source>
        <dbReference type="ARBA" id="ARBA00004651"/>
    </source>
</evidence>
<evidence type="ECO:0000256" key="2">
    <source>
        <dbReference type="ARBA" id="ARBA00022475"/>
    </source>
</evidence>
<feature type="transmembrane region" description="Helical" evidence="8">
    <location>
        <begin position="189"/>
        <end position="207"/>
    </location>
</feature>
<dbReference type="GO" id="GO:0005886">
    <property type="term" value="C:plasma membrane"/>
    <property type="evidence" value="ECO:0007669"/>
    <property type="project" value="UniProtKB-SubCell"/>
</dbReference>